<accession>A0A345SRU5</accession>
<dbReference type="Pfam" id="PF13280">
    <property type="entry name" value="WYL"/>
    <property type="match status" value="1"/>
</dbReference>
<keyword evidence="7" id="KW-1185">Reference proteome</keyword>
<evidence type="ECO:0000313" key="7">
    <source>
        <dbReference type="Proteomes" id="UP000249340"/>
    </source>
</evidence>
<feature type="region of interest" description="Disordered" evidence="4">
    <location>
        <begin position="1"/>
        <end position="30"/>
    </location>
</feature>
<proteinExistence type="predicted"/>
<dbReference type="InterPro" id="IPR028349">
    <property type="entry name" value="PafC-like"/>
</dbReference>
<evidence type="ECO:0000259" key="5">
    <source>
        <dbReference type="PROSITE" id="PS51000"/>
    </source>
</evidence>
<dbReference type="InterPro" id="IPR051534">
    <property type="entry name" value="CBASS_pafABC_assoc_protein"/>
</dbReference>
<dbReference type="InterPro" id="IPR057727">
    <property type="entry name" value="WCX_dom"/>
</dbReference>
<evidence type="ECO:0000256" key="4">
    <source>
        <dbReference type="SAM" id="MobiDB-lite"/>
    </source>
</evidence>
<keyword evidence="3" id="KW-0804">Transcription</keyword>
<dbReference type="PROSITE" id="PS00894">
    <property type="entry name" value="HTH_DEOR_1"/>
    <property type="match status" value="1"/>
</dbReference>
<dbReference type="GO" id="GO:0003700">
    <property type="term" value="F:DNA-binding transcription factor activity"/>
    <property type="evidence" value="ECO:0007669"/>
    <property type="project" value="InterPro"/>
</dbReference>
<dbReference type="PROSITE" id="PS51000">
    <property type="entry name" value="HTH_DEOR_2"/>
    <property type="match status" value="1"/>
</dbReference>
<dbReference type="Pfam" id="PF25583">
    <property type="entry name" value="WCX"/>
    <property type="match status" value="1"/>
</dbReference>
<dbReference type="Pfam" id="PF08279">
    <property type="entry name" value="HTH_11"/>
    <property type="match status" value="1"/>
</dbReference>
<dbReference type="InterPro" id="IPR001034">
    <property type="entry name" value="DeoR_HTH"/>
</dbReference>
<gene>
    <name evidence="6" type="ORF">C7M71_002125</name>
</gene>
<dbReference type="Proteomes" id="UP000249340">
    <property type="component" value="Chromosome"/>
</dbReference>
<dbReference type="InterPro" id="IPR013196">
    <property type="entry name" value="HTH_11"/>
</dbReference>
<keyword evidence="2" id="KW-0238">DNA-binding</keyword>
<dbReference type="OrthoDB" id="3616433at2"/>
<feature type="domain" description="HTH deoR-type" evidence="5">
    <location>
        <begin position="53"/>
        <end position="108"/>
    </location>
</feature>
<evidence type="ECO:0000256" key="2">
    <source>
        <dbReference type="ARBA" id="ARBA00023125"/>
    </source>
</evidence>
<dbReference type="InterPro" id="IPR036390">
    <property type="entry name" value="WH_DNA-bd_sf"/>
</dbReference>
<dbReference type="PROSITE" id="PS52050">
    <property type="entry name" value="WYL"/>
    <property type="match status" value="1"/>
</dbReference>
<evidence type="ECO:0000313" key="6">
    <source>
        <dbReference type="EMBL" id="AXI76450.1"/>
    </source>
</evidence>
<dbReference type="Gene3D" id="1.10.10.10">
    <property type="entry name" value="Winged helix-like DNA-binding domain superfamily/Winged helix DNA-binding domain"/>
    <property type="match status" value="1"/>
</dbReference>
<dbReference type="PANTHER" id="PTHR34580">
    <property type="match status" value="1"/>
</dbReference>
<feature type="compositionally biased region" description="Low complexity" evidence="4">
    <location>
        <begin position="13"/>
        <end position="30"/>
    </location>
</feature>
<organism evidence="6 7">
    <name type="scientific">Peterkaempfera bronchialis</name>
    <dbReference type="NCBI Taxonomy" id="2126346"/>
    <lineage>
        <taxon>Bacteria</taxon>
        <taxon>Bacillati</taxon>
        <taxon>Actinomycetota</taxon>
        <taxon>Actinomycetes</taxon>
        <taxon>Kitasatosporales</taxon>
        <taxon>Streptomycetaceae</taxon>
        <taxon>Peterkaempfera</taxon>
    </lineage>
</organism>
<dbReference type="PIRSF" id="PIRSF016838">
    <property type="entry name" value="PafC"/>
    <property type="match status" value="1"/>
</dbReference>
<sequence length="374" mass="39939">MGGAQPAGGPGVGVPAAGAGRPGRAVGRSRGLTAHCGRGVSATAGRVGAVLQTSARLLRLLSLLQTRPDWTGPELAERLGVTARTVRRDVDRLRELGYPVHATLGAAGGYRLGAGAALPPLLLDDEEAVAVAVGLRTAAGGTVEGMAESSVRALAKLEQVLPSRLRRRVNALQTATVALSGGGPTVDPQLLTVIASACRDRMRTRFHYQDHGGAESRRIAEPHRLVCTGWRWYLVAWDTDRDDWRTFRVDRITEPLPTGPRFEPRELPEGAAERVSRGVSTEAYRYRARVTLHAPAEAVRARTSPTSAQVEPLDEHRCTLRAGANSLGALAIHLALFGVEFEVHEPPELVVHLRELAERMVRATGPTGPASPSD</sequence>
<dbReference type="GO" id="GO:0003677">
    <property type="term" value="F:DNA binding"/>
    <property type="evidence" value="ECO:0007669"/>
    <property type="project" value="UniProtKB-KW"/>
</dbReference>
<reference evidence="7" key="1">
    <citation type="submission" date="2018-07" db="EMBL/GenBank/DDBJ databases">
        <title>Streptacidiphilus bronchialis DSM 106435 chromosome.</title>
        <authorList>
            <person name="Batra D."/>
            <person name="Gulvik C.A."/>
        </authorList>
    </citation>
    <scope>NUCLEOTIDE SEQUENCE [LARGE SCALE GENOMIC DNA]</scope>
    <source>
        <strain evidence="7">DSM 106435</strain>
    </source>
</reference>
<evidence type="ECO:0000256" key="3">
    <source>
        <dbReference type="ARBA" id="ARBA00023163"/>
    </source>
</evidence>
<dbReference type="InterPro" id="IPR026881">
    <property type="entry name" value="WYL_dom"/>
</dbReference>
<feature type="compositionally biased region" description="Gly residues" evidence="4">
    <location>
        <begin position="1"/>
        <end position="12"/>
    </location>
</feature>
<protein>
    <submittedName>
        <fullName evidence="6">YafY family transcriptional regulator</fullName>
    </submittedName>
</protein>
<dbReference type="KEGG" id="stri:C7M71_002125"/>
<dbReference type="PANTHER" id="PTHR34580:SF3">
    <property type="entry name" value="PROTEIN PAFB"/>
    <property type="match status" value="1"/>
</dbReference>
<name>A0A345SRU5_9ACTN</name>
<evidence type="ECO:0000256" key="1">
    <source>
        <dbReference type="ARBA" id="ARBA00023015"/>
    </source>
</evidence>
<keyword evidence="1" id="KW-0805">Transcription regulation</keyword>
<dbReference type="EMBL" id="CP031264">
    <property type="protein sequence ID" value="AXI76450.1"/>
    <property type="molecule type" value="Genomic_DNA"/>
</dbReference>
<dbReference type="SUPFAM" id="SSF46785">
    <property type="entry name" value="Winged helix' DNA-binding domain"/>
    <property type="match status" value="1"/>
</dbReference>
<dbReference type="InterPro" id="IPR036388">
    <property type="entry name" value="WH-like_DNA-bd_sf"/>
</dbReference>
<dbReference type="AlphaFoldDB" id="A0A345SRU5"/>
<dbReference type="InterPro" id="IPR018356">
    <property type="entry name" value="Tscrpt_reg_HTH_DeoR_CS"/>
</dbReference>